<reference evidence="2 3" key="1">
    <citation type="submission" date="2020-08" db="EMBL/GenBank/DDBJ databases">
        <title>Sequencing the genomes of 1000 actinobacteria strains.</title>
        <authorList>
            <person name="Klenk H.-P."/>
        </authorList>
    </citation>
    <scope>NUCLEOTIDE SEQUENCE [LARGE SCALE GENOMIC DNA]</scope>
    <source>
        <strain evidence="2 3">DSM 45486</strain>
    </source>
</reference>
<feature type="transmembrane region" description="Helical" evidence="1">
    <location>
        <begin position="91"/>
        <end position="108"/>
    </location>
</feature>
<dbReference type="Proteomes" id="UP000552097">
    <property type="component" value="Unassembled WGS sequence"/>
</dbReference>
<proteinExistence type="predicted"/>
<feature type="transmembrane region" description="Helical" evidence="1">
    <location>
        <begin position="6"/>
        <end position="23"/>
    </location>
</feature>
<feature type="transmembrane region" description="Helical" evidence="1">
    <location>
        <begin position="35"/>
        <end position="55"/>
    </location>
</feature>
<dbReference type="EMBL" id="JACHMO010000001">
    <property type="protein sequence ID" value="MBB5803804.1"/>
    <property type="molecule type" value="Genomic_DNA"/>
</dbReference>
<accession>A0A7W9M1B4</accession>
<feature type="transmembrane region" description="Helical" evidence="1">
    <location>
        <begin position="152"/>
        <end position="170"/>
    </location>
</feature>
<feature type="transmembrane region" description="Helical" evidence="1">
    <location>
        <begin position="114"/>
        <end position="131"/>
    </location>
</feature>
<organism evidence="2 3">
    <name type="scientific">Saccharothrix ecbatanensis</name>
    <dbReference type="NCBI Taxonomy" id="1105145"/>
    <lineage>
        <taxon>Bacteria</taxon>
        <taxon>Bacillati</taxon>
        <taxon>Actinomycetota</taxon>
        <taxon>Actinomycetes</taxon>
        <taxon>Pseudonocardiales</taxon>
        <taxon>Pseudonocardiaceae</taxon>
        <taxon>Saccharothrix</taxon>
    </lineage>
</organism>
<evidence type="ECO:0000256" key="1">
    <source>
        <dbReference type="SAM" id="Phobius"/>
    </source>
</evidence>
<sequence>MLVAEIFGWIGGTCGAAAAWPQAWRLWVGRKFQGLSPAAGVLAVFYGVGWTGYGLWTQSPAQIVTNGIALTAAVAVLAGHVRLGQLAARQWLPLLVITLGGLAVVGLVGGGTVAGSVVGASIIFAIGAQVVSLIRQRRRGDHDVRGVSRPRWWLSAFCNVMWMCFGILALDWVVLITSSTSVLLCAAVLALTMPPRGGSTPTPAAQVAASA</sequence>
<gene>
    <name evidence="2" type="ORF">F4560_003572</name>
</gene>
<evidence type="ECO:0000313" key="3">
    <source>
        <dbReference type="Proteomes" id="UP000552097"/>
    </source>
</evidence>
<keyword evidence="1" id="KW-1133">Transmembrane helix</keyword>
<protein>
    <submittedName>
        <fullName evidence="2">Uncharacterized protein with PQ loop repeat</fullName>
    </submittedName>
</protein>
<keyword evidence="1" id="KW-0472">Membrane</keyword>
<dbReference type="RefSeq" id="WP_184921311.1">
    <property type="nucleotide sequence ID" value="NZ_JACHMO010000001.1"/>
</dbReference>
<feature type="transmembrane region" description="Helical" evidence="1">
    <location>
        <begin position="61"/>
        <end position="79"/>
    </location>
</feature>
<dbReference type="AlphaFoldDB" id="A0A7W9M1B4"/>
<name>A0A7W9M1B4_9PSEU</name>
<evidence type="ECO:0000313" key="2">
    <source>
        <dbReference type="EMBL" id="MBB5803804.1"/>
    </source>
</evidence>
<keyword evidence="1" id="KW-0812">Transmembrane</keyword>
<keyword evidence="3" id="KW-1185">Reference proteome</keyword>
<comment type="caution">
    <text evidence="2">The sequence shown here is derived from an EMBL/GenBank/DDBJ whole genome shotgun (WGS) entry which is preliminary data.</text>
</comment>
<dbReference type="Gene3D" id="1.20.1280.290">
    <property type="match status" value="2"/>
</dbReference>